<dbReference type="EMBL" id="JAXCGZ010017197">
    <property type="protein sequence ID" value="KAK7068561.1"/>
    <property type="molecule type" value="Genomic_DNA"/>
</dbReference>
<proteinExistence type="predicted"/>
<sequence>MHAQHARQFHITFDVENLWGHFECLYNTSHKGFVEWCSNGLFDNVDEEYSQSKTDSVLLTDNVLKVGKAADPAEKEDSLSRSYRRDDSLSVSFLPRTLFSGVRRVSTTT</sequence>
<name>A0AAN8WQT9_HALRR</name>
<evidence type="ECO:0000313" key="2">
    <source>
        <dbReference type="Proteomes" id="UP001381693"/>
    </source>
</evidence>
<dbReference type="AlphaFoldDB" id="A0AAN8WQT9"/>
<dbReference type="Proteomes" id="UP001381693">
    <property type="component" value="Unassembled WGS sequence"/>
</dbReference>
<organism evidence="1 2">
    <name type="scientific">Halocaridina rubra</name>
    <name type="common">Hawaiian red shrimp</name>
    <dbReference type="NCBI Taxonomy" id="373956"/>
    <lineage>
        <taxon>Eukaryota</taxon>
        <taxon>Metazoa</taxon>
        <taxon>Ecdysozoa</taxon>
        <taxon>Arthropoda</taxon>
        <taxon>Crustacea</taxon>
        <taxon>Multicrustacea</taxon>
        <taxon>Malacostraca</taxon>
        <taxon>Eumalacostraca</taxon>
        <taxon>Eucarida</taxon>
        <taxon>Decapoda</taxon>
        <taxon>Pleocyemata</taxon>
        <taxon>Caridea</taxon>
        <taxon>Atyoidea</taxon>
        <taxon>Atyidae</taxon>
        <taxon>Halocaridina</taxon>
    </lineage>
</organism>
<comment type="caution">
    <text evidence="1">The sequence shown here is derived from an EMBL/GenBank/DDBJ whole genome shotgun (WGS) entry which is preliminary data.</text>
</comment>
<keyword evidence="2" id="KW-1185">Reference proteome</keyword>
<protein>
    <submittedName>
        <fullName evidence="1">Uncharacterized protein</fullName>
    </submittedName>
</protein>
<reference evidence="1 2" key="1">
    <citation type="submission" date="2023-11" db="EMBL/GenBank/DDBJ databases">
        <title>Halocaridina rubra genome assembly.</title>
        <authorList>
            <person name="Smith C."/>
        </authorList>
    </citation>
    <scope>NUCLEOTIDE SEQUENCE [LARGE SCALE GENOMIC DNA]</scope>
    <source>
        <strain evidence="1">EP-1</strain>
        <tissue evidence="1">Whole</tissue>
    </source>
</reference>
<accession>A0AAN8WQT9</accession>
<evidence type="ECO:0000313" key="1">
    <source>
        <dbReference type="EMBL" id="KAK7068561.1"/>
    </source>
</evidence>
<gene>
    <name evidence="1" type="ORF">SK128_006480</name>
</gene>